<keyword evidence="7" id="KW-1185">Reference proteome</keyword>
<dbReference type="PANTHER" id="PTHR36926">
    <property type="entry name" value="COLICIN V PRODUCTION PROTEIN"/>
    <property type="match status" value="1"/>
</dbReference>
<proteinExistence type="predicted"/>
<feature type="transmembrane region" description="Helical" evidence="5">
    <location>
        <begin position="31"/>
        <end position="52"/>
    </location>
</feature>
<keyword evidence="3 5" id="KW-1133">Transmembrane helix</keyword>
<comment type="caution">
    <text evidence="6">The sequence shown here is derived from an EMBL/GenBank/DDBJ whole genome shotgun (WGS) entry which is preliminary data.</text>
</comment>
<name>A0A497XAX5_9PROT</name>
<dbReference type="RefSeq" id="WP_121243082.1">
    <property type="nucleotide sequence ID" value="NZ_BHVV01000008.1"/>
</dbReference>
<evidence type="ECO:0000313" key="7">
    <source>
        <dbReference type="Proteomes" id="UP000268908"/>
    </source>
</evidence>
<dbReference type="Pfam" id="PF02674">
    <property type="entry name" value="Colicin_V"/>
    <property type="match status" value="1"/>
</dbReference>
<evidence type="ECO:0000256" key="2">
    <source>
        <dbReference type="ARBA" id="ARBA00022692"/>
    </source>
</evidence>
<feature type="transmembrane region" description="Helical" evidence="5">
    <location>
        <begin position="101"/>
        <end position="123"/>
    </location>
</feature>
<reference evidence="6 7" key="1">
    <citation type="submission" date="2018-10" db="EMBL/GenBank/DDBJ databases">
        <title>Genomic Encyclopedia of Type Strains, Phase IV (KMG-IV): sequencing the most valuable type-strain genomes for metagenomic binning, comparative biology and taxonomic classification.</title>
        <authorList>
            <person name="Goeker M."/>
        </authorList>
    </citation>
    <scope>NUCLEOTIDE SEQUENCE [LARGE SCALE GENOMIC DNA]</scope>
    <source>
        <strain evidence="6 7">DSM 26916</strain>
    </source>
</reference>
<keyword evidence="2 5" id="KW-0812">Transmembrane</keyword>
<evidence type="ECO:0000256" key="5">
    <source>
        <dbReference type="SAM" id="Phobius"/>
    </source>
</evidence>
<feature type="transmembrane region" description="Helical" evidence="5">
    <location>
        <begin position="64"/>
        <end position="89"/>
    </location>
</feature>
<organism evidence="6 7">
    <name type="scientific">Sulfurisoma sediminicola</name>
    <dbReference type="NCBI Taxonomy" id="1381557"/>
    <lineage>
        <taxon>Bacteria</taxon>
        <taxon>Pseudomonadati</taxon>
        <taxon>Pseudomonadota</taxon>
        <taxon>Betaproteobacteria</taxon>
        <taxon>Nitrosomonadales</taxon>
        <taxon>Sterolibacteriaceae</taxon>
        <taxon>Sulfurisoma</taxon>
    </lineage>
</organism>
<evidence type="ECO:0000256" key="3">
    <source>
        <dbReference type="ARBA" id="ARBA00022989"/>
    </source>
</evidence>
<dbReference type="AlphaFoldDB" id="A0A497XAX5"/>
<dbReference type="OrthoDB" id="9810601at2"/>
<gene>
    <name evidence="6" type="ORF">DFR35_2593</name>
</gene>
<feature type="transmembrane region" description="Helical" evidence="5">
    <location>
        <begin position="6"/>
        <end position="24"/>
    </location>
</feature>
<sequence length="163" mass="17410">MTAFDYAVLGIMAASLLLGLWRGVVSEILALAAWVVGFVVARMFAADVAPVFGKLLPDATLRYVAGFATVCLAVLVVFSIGRLVVRLLLKAVGLGWADRTLGAVFGIGRGVLIALMLVLVGGLTPLPKEVWWRDATLAPPLETAVIAAKPWLPADLAKRIRYR</sequence>
<dbReference type="EMBL" id="RCCI01000007">
    <property type="protein sequence ID" value="RLJ62776.1"/>
    <property type="molecule type" value="Genomic_DNA"/>
</dbReference>
<dbReference type="GO" id="GO:0016020">
    <property type="term" value="C:membrane"/>
    <property type="evidence" value="ECO:0007669"/>
    <property type="project" value="UniProtKB-SubCell"/>
</dbReference>
<dbReference type="Proteomes" id="UP000268908">
    <property type="component" value="Unassembled WGS sequence"/>
</dbReference>
<comment type="subcellular location">
    <subcellularLocation>
        <location evidence="1">Membrane</location>
        <topology evidence="1">Multi-pass membrane protein</topology>
    </subcellularLocation>
</comment>
<dbReference type="InterPro" id="IPR052719">
    <property type="entry name" value="CvpA-like"/>
</dbReference>
<evidence type="ECO:0000313" key="6">
    <source>
        <dbReference type="EMBL" id="RLJ62776.1"/>
    </source>
</evidence>
<evidence type="ECO:0000256" key="1">
    <source>
        <dbReference type="ARBA" id="ARBA00004141"/>
    </source>
</evidence>
<keyword evidence="4 5" id="KW-0472">Membrane</keyword>
<accession>A0A497XAX5</accession>
<dbReference type="PANTHER" id="PTHR36926:SF1">
    <property type="entry name" value="COLICIN V PRODUCTION PROTEIN"/>
    <property type="match status" value="1"/>
</dbReference>
<protein>
    <submittedName>
        <fullName evidence="6">Membrane protein required for colicin V production</fullName>
    </submittedName>
</protein>
<dbReference type="InterPro" id="IPR003825">
    <property type="entry name" value="Colicin-V_CvpA"/>
</dbReference>
<dbReference type="GO" id="GO:0009403">
    <property type="term" value="P:toxin biosynthetic process"/>
    <property type="evidence" value="ECO:0007669"/>
    <property type="project" value="InterPro"/>
</dbReference>
<evidence type="ECO:0000256" key="4">
    <source>
        <dbReference type="ARBA" id="ARBA00023136"/>
    </source>
</evidence>